<proteinExistence type="predicted"/>
<name>A0ABW0KBZ1_9BACL</name>
<protein>
    <submittedName>
        <fullName evidence="1">Uncharacterized protein</fullName>
    </submittedName>
</protein>
<keyword evidence="2" id="KW-1185">Reference proteome</keyword>
<evidence type="ECO:0000313" key="1">
    <source>
        <dbReference type="EMBL" id="MFC5450112.1"/>
    </source>
</evidence>
<sequence>MKTPNESKFIVKLSSGKIISEPMDYKDALQVFMKLFDQVSGVSVVPDDSKKEE</sequence>
<accession>A0ABW0KBZ1</accession>
<organism evidence="1 2">
    <name type="scientific">Paenibacillus aestuarii</name>
    <dbReference type="NCBI Taxonomy" id="516965"/>
    <lineage>
        <taxon>Bacteria</taxon>
        <taxon>Bacillati</taxon>
        <taxon>Bacillota</taxon>
        <taxon>Bacilli</taxon>
        <taxon>Bacillales</taxon>
        <taxon>Paenibacillaceae</taxon>
        <taxon>Paenibacillus</taxon>
    </lineage>
</organism>
<evidence type="ECO:0000313" key="2">
    <source>
        <dbReference type="Proteomes" id="UP001596044"/>
    </source>
</evidence>
<dbReference type="Proteomes" id="UP001596044">
    <property type="component" value="Unassembled WGS sequence"/>
</dbReference>
<reference evidence="2" key="1">
    <citation type="journal article" date="2019" name="Int. J. Syst. Evol. Microbiol.">
        <title>The Global Catalogue of Microorganisms (GCM) 10K type strain sequencing project: providing services to taxonomists for standard genome sequencing and annotation.</title>
        <authorList>
            <consortium name="The Broad Institute Genomics Platform"/>
            <consortium name="The Broad Institute Genome Sequencing Center for Infectious Disease"/>
            <person name="Wu L."/>
            <person name="Ma J."/>
        </authorList>
    </citation>
    <scope>NUCLEOTIDE SEQUENCE [LARGE SCALE GENOMIC DNA]</scope>
    <source>
        <strain evidence="2">KACC 11904</strain>
    </source>
</reference>
<dbReference type="EMBL" id="JBHSMJ010000025">
    <property type="protein sequence ID" value="MFC5450112.1"/>
    <property type="molecule type" value="Genomic_DNA"/>
</dbReference>
<comment type="caution">
    <text evidence="1">The sequence shown here is derived from an EMBL/GenBank/DDBJ whole genome shotgun (WGS) entry which is preliminary data.</text>
</comment>
<dbReference type="RefSeq" id="WP_270885412.1">
    <property type="nucleotide sequence ID" value="NZ_JAQFVF010000089.1"/>
</dbReference>
<gene>
    <name evidence="1" type="ORF">ACFPOG_17830</name>
</gene>